<proteinExistence type="predicted"/>
<evidence type="ECO:0000313" key="6">
    <source>
        <dbReference type="Proteomes" id="UP000576225"/>
    </source>
</evidence>
<dbReference type="InterPro" id="IPR008391">
    <property type="entry name" value="AXE1_dom"/>
</dbReference>
<feature type="active site" description="Charge relay system" evidence="1">
    <location>
        <position position="395"/>
    </location>
</feature>
<dbReference type="RefSeq" id="WP_168961883.1">
    <property type="nucleotide sequence ID" value="NZ_CALXNT010000015.1"/>
</dbReference>
<dbReference type="Proteomes" id="UP000576225">
    <property type="component" value="Unassembled WGS sequence"/>
</dbReference>
<sequence length="439" mass="48749">MKAYHIIQLLLLLCAVSLNVEAQEIDHDKITFTVTLDRDNPDYKPGEPMKFTFKVDFGEQAPPEKNYSVFWVRSGDDGIRKSGEFTVVPGKAEEVVVSTDKPGFVRLEAWLRDSEGKNIPVTFRKGNHAVKRQKAFDGGAGVEIFSLKQAVAEPADFDAFWTRQKARLNKVPLKYTLNEVAMPDKDFKQYAVTIDCAGPRPVTGYLVIPAKAKDKSLDAIVSYHGYGTGAQKPFVKAWRNAIYFSVNAHGYELGKDQQYYKDFAASIRSGKHNYAFDPAQNADPEKAYFNGMAMRVMRSLQFVKSLPAWNGMNLKVEGGSQGGMQSIWGASLDSQVNEARVNDPWCADVGGVTVKRLNGWRPSYVPGLNYYDIINHAKRIGKHCKVTIVKSGLGDYVCPPSGVTSLYNSIIAPKEIVYYQGSDHGFSLPGGQTFKVKAK</sequence>
<evidence type="ECO:0000256" key="2">
    <source>
        <dbReference type="PIRSR" id="PIRSR639069-2"/>
    </source>
</evidence>
<dbReference type="InterPro" id="IPR029058">
    <property type="entry name" value="AB_hydrolase_fold"/>
</dbReference>
<dbReference type="PANTHER" id="PTHR40111:SF1">
    <property type="entry name" value="CEPHALOSPORIN-C DEACETYLASE"/>
    <property type="match status" value="1"/>
</dbReference>
<name>A0A848AS99_9BACT</name>
<dbReference type="PANTHER" id="PTHR40111">
    <property type="entry name" value="CEPHALOSPORIN-C DEACETYLASE"/>
    <property type="match status" value="1"/>
</dbReference>
<reference evidence="5 6" key="1">
    <citation type="submission" date="2020-04" db="EMBL/GenBank/DDBJ databases">
        <authorList>
            <person name="Hitch T.C.A."/>
            <person name="Wylensek D."/>
            <person name="Clavel T."/>
        </authorList>
    </citation>
    <scope>NUCLEOTIDE SEQUENCE [LARGE SCALE GENOMIC DNA]</scope>
    <source>
        <strain evidence="5 6">COR2-253-APC-1A</strain>
    </source>
</reference>
<gene>
    <name evidence="5" type="ORF">HF882_05310</name>
</gene>
<feature type="active site" description="Charge relay system" evidence="1">
    <location>
        <position position="424"/>
    </location>
</feature>
<feature type="chain" id="PRO_5032913647" evidence="3">
    <location>
        <begin position="23"/>
        <end position="439"/>
    </location>
</feature>
<keyword evidence="3" id="KW-0732">Signal</keyword>
<organism evidence="5 6">
    <name type="scientific">Victivallis vadensis</name>
    <dbReference type="NCBI Taxonomy" id="172901"/>
    <lineage>
        <taxon>Bacteria</taxon>
        <taxon>Pseudomonadati</taxon>
        <taxon>Lentisphaerota</taxon>
        <taxon>Lentisphaeria</taxon>
        <taxon>Victivallales</taxon>
        <taxon>Victivallaceae</taxon>
        <taxon>Victivallis</taxon>
    </lineage>
</organism>
<dbReference type="GO" id="GO:0005976">
    <property type="term" value="P:polysaccharide metabolic process"/>
    <property type="evidence" value="ECO:0007669"/>
    <property type="project" value="TreeGrafter"/>
</dbReference>
<feature type="active site" description="Nucleophile" evidence="1">
    <location>
        <position position="320"/>
    </location>
</feature>
<evidence type="ECO:0000256" key="1">
    <source>
        <dbReference type="PIRSR" id="PIRSR639069-1"/>
    </source>
</evidence>
<accession>A0A848AS99</accession>
<feature type="binding site" evidence="2">
    <location>
        <position position="226"/>
    </location>
    <ligand>
        <name>substrate</name>
    </ligand>
</feature>
<dbReference type="EMBL" id="JABAEW010000007">
    <property type="protein sequence ID" value="NMD85998.1"/>
    <property type="molecule type" value="Genomic_DNA"/>
</dbReference>
<dbReference type="SUPFAM" id="SSF53474">
    <property type="entry name" value="alpha/beta-Hydrolases"/>
    <property type="match status" value="1"/>
</dbReference>
<dbReference type="GO" id="GO:0052689">
    <property type="term" value="F:carboxylic ester hydrolase activity"/>
    <property type="evidence" value="ECO:0007669"/>
    <property type="project" value="TreeGrafter"/>
</dbReference>
<dbReference type="Gene3D" id="3.40.50.1820">
    <property type="entry name" value="alpha/beta hydrolase"/>
    <property type="match status" value="1"/>
</dbReference>
<evidence type="ECO:0000256" key="3">
    <source>
        <dbReference type="SAM" id="SignalP"/>
    </source>
</evidence>
<feature type="domain" description="Acetyl xylan esterase" evidence="4">
    <location>
        <begin position="148"/>
        <end position="348"/>
    </location>
</feature>
<evidence type="ECO:0000259" key="4">
    <source>
        <dbReference type="Pfam" id="PF05448"/>
    </source>
</evidence>
<evidence type="ECO:0000313" key="5">
    <source>
        <dbReference type="EMBL" id="NMD85998.1"/>
    </source>
</evidence>
<feature type="signal peptide" evidence="3">
    <location>
        <begin position="1"/>
        <end position="22"/>
    </location>
</feature>
<dbReference type="InterPro" id="IPR039069">
    <property type="entry name" value="CE7"/>
</dbReference>
<dbReference type="Pfam" id="PF05448">
    <property type="entry name" value="AXE1"/>
    <property type="match status" value="2"/>
</dbReference>
<dbReference type="AlphaFoldDB" id="A0A848AS99"/>
<comment type="caution">
    <text evidence="5">The sequence shown here is derived from an EMBL/GenBank/DDBJ whole genome shotgun (WGS) entry which is preliminary data.</text>
</comment>
<protein>
    <submittedName>
        <fullName evidence="5">Acetylxylan esterase</fullName>
    </submittedName>
</protein>
<feature type="domain" description="Acetyl xylan esterase" evidence="4">
    <location>
        <begin position="368"/>
        <end position="425"/>
    </location>
</feature>